<name>A0A1G5RS11_9FIRM</name>
<reference evidence="6 7" key="1">
    <citation type="submission" date="2016-10" db="EMBL/GenBank/DDBJ databases">
        <authorList>
            <person name="de Groot N.N."/>
        </authorList>
    </citation>
    <scope>NUCLEOTIDE SEQUENCE [LARGE SCALE GENOMIC DNA]</scope>
    <source>
        <strain evidence="6 7">DSM 2784</strain>
    </source>
</reference>
<comment type="catalytic activity">
    <reaction evidence="5">
        <text>O-phospho-L-tyrosyl-[protein] + H2O = L-tyrosyl-[protein] + phosphate</text>
        <dbReference type="Rhea" id="RHEA:10684"/>
        <dbReference type="Rhea" id="RHEA-COMP:10136"/>
        <dbReference type="Rhea" id="RHEA-COMP:20101"/>
        <dbReference type="ChEBI" id="CHEBI:15377"/>
        <dbReference type="ChEBI" id="CHEBI:43474"/>
        <dbReference type="ChEBI" id="CHEBI:46858"/>
        <dbReference type="ChEBI" id="CHEBI:61978"/>
        <dbReference type="EC" id="3.1.3.48"/>
    </reaction>
</comment>
<dbReference type="PIRSF" id="PIRSF016557">
    <property type="entry name" value="Caps_synth_CpsB"/>
    <property type="match status" value="1"/>
</dbReference>
<evidence type="ECO:0000256" key="4">
    <source>
        <dbReference type="ARBA" id="ARBA00022912"/>
    </source>
</evidence>
<organism evidence="6 7">
    <name type="scientific">Acidaminobacter hydrogenoformans DSM 2784</name>
    <dbReference type="NCBI Taxonomy" id="1120920"/>
    <lineage>
        <taxon>Bacteria</taxon>
        <taxon>Bacillati</taxon>
        <taxon>Bacillota</taxon>
        <taxon>Clostridia</taxon>
        <taxon>Peptostreptococcales</taxon>
        <taxon>Acidaminobacteraceae</taxon>
        <taxon>Acidaminobacter</taxon>
    </lineage>
</organism>
<keyword evidence="4" id="KW-0904">Protein phosphatase</keyword>
<comment type="similarity">
    <text evidence="1">Belongs to the metallo-dependent hydrolases superfamily. CpsB/CapC family.</text>
</comment>
<keyword evidence="7" id="KW-1185">Reference proteome</keyword>
<protein>
    <recommendedName>
        <fullName evidence="2">protein-tyrosine-phosphatase</fullName>
        <ecNumber evidence="2">3.1.3.48</ecNumber>
    </recommendedName>
</protein>
<dbReference type="Proteomes" id="UP000199208">
    <property type="component" value="Unassembled WGS sequence"/>
</dbReference>
<dbReference type="Gene3D" id="3.20.20.140">
    <property type="entry name" value="Metal-dependent hydrolases"/>
    <property type="match status" value="1"/>
</dbReference>
<sequence length="267" mass="30077">MYDFHAHMLPNLLGDDGPKSKEISQRMISQASETGFSDVIAVSHLIPGEAYEPCASLVEKAAAQSTLELRLHGAHECYLMPELIKIIKNREAAVIGGRYILVELPMTNWMPNTLTILMDILSLGMTPVISHPERCEGIEREPDRALELLHIGAKLQLNLDSLKDKKSYKGRVALWLLKHRAYHVVGTDAHSDRRRSPLMSDELVTLKTLVGAVYFNFLLRGNPERMLRGADAVDGFDGIWEADDIETNQGTWDLHAKRKQSSWIRKL</sequence>
<dbReference type="InterPro" id="IPR016667">
    <property type="entry name" value="Caps_polysacc_synth_CpsB/CapC"/>
</dbReference>
<dbReference type="STRING" id="1120920.SAMN03080599_00043"/>
<evidence type="ECO:0000256" key="2">
    <source>
        <dbReference type="ARBA" id="ARBA00013064"/>
    </source>
</evidence>
<dbReference type="AlphaFoldDB" id="A0A1G5RS11"/>
<keyword evidence="3" id="KW-0378">Hydrolase</keyword>
<dbReference type="GO" id="GO:0004725">
    <property type="term" value="F:protein tyrosine phosphatase activity"/>
    <property type="evidence" value="ECO:0007669"/>
    <property type="project" value="UniProtKB-EC"/>
</dbReference>
<evidence type="ECO:0000256" key="3">
    <source>
        <dbReference type="ARBA" id="ARBA00022801"/>
    </source>
</evidence>
<evidence type="ECO:0000313" key="7">
    <source>
        <dbReference type="Proteomes" id="UP000199208"/>
    </source>
</evidence>
<proteinExistence type="inferred from homology"/>
<dbReference type="PANTHER" id="PTHR39181">
    <property type="entry name" value="TYROSINE-PROTEIN PHOSPHATASE YWQE"/>
    <property type="match status" value="1"/>
</dbReference>
<gene>
    <name evidence="6" type="ORF">SAMN03080599_00043</name>
</gene>
<accession>A0A1G5RS11</accession>
<evidence type="ECO:0000256" key="1">
    <source>
        <dbReference type="ARBA" id="ARBA00005750"/>
    </source>
</evidence>
<evidence type="ECO:0000256" key="5">
    <source>
        <dbReference type="ARBA" id="ARBA00051722"/>
    </source>
</evidence>
<dbReference type="GO" id="GO:0030145">
    <property type="term" value="F:manganese ion binding"/>
    <property type="evidence" value="ECO:0007669"/>
    <property type="project" value="InterPro"/>
</dbReference>
<dbReference type="EMBL" id="FMWL01000001">
    <property type="protein sequence ID" value="SCZ76049.1"/>
    <property type="molecule type" value="Genomic_DNA"/>
</dbReference>
<dbReference type="EC" id="3.1.3.48" evidence="2"/>
<dbReference type="Pfam" id="PF19567">
    <property type="entry name" value="CpsB_CapC"/>
    <property type="match status" value="1"/>
</dbReference>
<evidence type="ECO:0000313" key="6">
    <source>
        <dbReference type="EMBL" id="SCZ76049.1"/>
    </source>
</evidence>
<dbReference type="RefSeq" id="WP_092588878.1">
    <property type="nucleotide sequence ID" value="NZ_FMWL01000001.1"/>
</dbReference>
<dbReference type="PANTHER" id="PTHR39181:SF1">
    <property type="entry name" value="TYROSINE-PROTEIN PHOSPHATASE YWQE"/>
    <property type="match status" value="1"/>
</dbReference>